<name>A0ABX9AYU1_9PSED</name>
<accession>A0ABX9AYU1</accession>
<dbReference type="Pfam" id="PF04965">
    <property type="entry name" value="GPW_gp25"/>
    <property type="match status" value="1"/>
</dbReference>
<evidence type="ECO:0000313" key="2">
    <source>
        <dbReference type="EMBL" id="QZP26232.1"/>
    </source>
</evidence>
<feature type="domain" description="IraD/Gp25-like" evidence="1">
    <location>
        <begin position="28"/>
        <end position="95"/>
    </location>
</feature>
<dbReference type="EMBL" id="CP081966">
    <property type="protein sequence ID" value="QZP26232.1"/>
    <property type="molecule type" value="Genomic_DNA"/>
</dbReference>
<sequence>MTTPNSYTEITAAHWQPTLGKAGEVVAGLRDIDQAIRIILTTPKGSDAHRPEFGSDLHLYIDWPHNRVTPYLVRETVEAIRRWEVRVSVVQVQVLIDGAHITLRVIWRVADGVAQITEVPYA</sequence>
<protein>
    <submittedName>
        <fullName evidence="2">GPW/gp25 family protein</fullName>
    </submittedName>
</protein>
<reference evidence="2 3" key="1">
    <citation type="submission" date="2021-08" db="EMBL/GenBank/DDBJ databases">
        <title>Bactericidal Effect of Pseudomonas oryziphila sp. nov., a novel Pseudomonas Species Against Xanthomonas oryzae Reduces Disease Severity of Bacterial Leaf Streak of Rice.</title>
        <authorList>
            <person name="Yang R."/>
            <person name="Li S."/>
            <person name="Li Y."/>
            <person name="Yan Y."/>
            <person name="Fang Y."/>
            <person name="Zou L."/>
            <person name="Chen G."/>
        </authorList>
    </citation>
    <scope>NUCLEOTIDE SEQUENCE [LARGE SCALE GENOMIC DNA]</scope>
    <source>
        <strain evidence="2 3">DSM 17497</strain>
    </source>
</reference>
<gene>
    <name evidence="2" type="ORF">K5H97_26170</name>
</gene>
<dbReference type="InterPro" id="IPR007048">
    <property type="entry name" value="IraD/Gp25-like"/>
</dbReference>
<keyword evidence="3" id="KW-1185">Reference proteome</keyword>
<dbReference type="RefSeq" id="WP_028690322.1">
    <property type="nucleotide sequence ID" value="NZ_CP081966.1"/>
</dbReference>
<proteinExistence type="predicted"/>
<dbReference type="SUPFAM" id="SSF160719">
    <property type="entry name" value="gpW/gp25-like"/>
    <property type="match status" value="1"/>
</dbReference>
<dbReference type="Proteomes" id="UP000825591">
    <property type="component" value="Chromosome"/>
</dbReference>
<dbReference type="Gene3D" id="3.10.450.40">
    <property type="match status" value="1"/>
</dbReference>
<evidence type="ECO:0000313" key="3">
    <source>
        <dbReference type="Proteomes" id="UP000825591"/>
    </source>
</evidence>
<evidence type="ECO:0000259" key="1">
    <source>
        <dbReference type="Pfam" id="PF04965"/>
    </source>
</evidence>
<organism evidence="2 3">
    <name type="scientific">Pseudomonas mosselii</name>
    <dbReference type="NCBI Taxonomy" id="78327"/>
    <lineage>
        <taxon>Bacteria</taxon>
        <taxon>Pseudomonadati</taxon>
        <taxon>Pseudomonadota</taxon>
        <taxon>Gammaproteobacteria</taxon>
        <taxon>Pseudomonadales</taxon>
        <taxon>Pseudomonadaceae</taxon>
        <taxon>Pseudomonas</taxon>
    </lineage>
</organism>